<gene>
    <name evidence="2" type="ORF">CC78DRAFT_11841</name>
</gene>
<dbReference type="EMBL" id="ML986578">
    <property type="protein sequence ID" value="KAF2271112.1"/>
    <property type="molecule type" value="Genomic_DNA"/>
</dbReference>
<feature type="region of interest" description="Disordered" evidence="1">
    <location>
        <begin position="155"/>
        <end position="174"/>
    </location>
</feature>
<reference evidence="3" key="1">
    <citation type="journal article" date="2020" name="Stud. Mycol.">
        <title>101 Dothideomycetes genomes: A test case for predicting lifestyles and emergence of pathogens.</title>
        <authorList>
            <person name="Haridas S."/>
            <person name="Albert R."/>
            <person name="Binder M."/>
            <person name="Bloem J."/>
            <person name="LaButti K."/>
            <person name="Salamov A."/>
            <person name="Andreopoulos B."/>
            <person name="Baker S."/>
            <person name="Barry K."/>
            <person name="Bills G."/>
            <person name="Bluhm B."/>
            <person name="Cannon C."/>
            <person name="Castanera R."/>
            <person name="Culley D."/>
            <person name="Daum C."/>
            <person name="Ezra D."/>
            <person name="Gonzalez J."/>
            <person name="Henrissat B."/>
            <person name="Kuo A."/>
            <person name="Liang C."/>
            <person name="Lipzen A."/>
            <person name="Lutzoni F."/>
            <person name="Magnuson J."/>
            <person name="Mondo S."/>
            <person name="Nolan M."/>
            <person name="Ohm R."/>
            <person name="Pangilinan J."/>
            <person name="Park H.-J."/>
            <person name="Ramirez L."/>
            <person name="Alfaro M."/>
            <person name="Sun H."/>
            <person name="Tritt A."/>
            <person name="Yoshinaga Y."/>
            <person name="Zwiers L.-H."/>
            <person name="Turgeon B."/>
            <person name="Goodwin S."/>
            <person name="Spatafora J."/>
            <person name="Crous P."/>
            <person name="Grigoriev I."/>
        </authorList>
    </citation>
    <scope>NUCLEOTIDE SEQUENCE [LARGE SCALE GENOMIC DNA]</scope>
    <source>
        <strain evidence="3">CBS 304.66</strain>
    </source>
</reference>
<sequence>MAVQHGIYLPSRRRDTMRDHSGFSCGLGVLFCLFQPSEFTHFLCCAPLPNALLLSMPWTRRAGWMSEKEGEIRRSWQQLDTSIGRTRSMSIMIRCWGRLSRIGASLDEISSKSTFLSRATLRLAMRSSFRLTAKPSQKVGSAPLFLGLAEPVKSPHQRGDALGKGSPPKSPLSTDAGSFPGILLSLIQIVTSTRLQRILH</sequence>
<comment type="caution">
    <text evidence="2">The sequence shown here is derived from an EMBL/GenBank/DDBJ whole genome shotgun (WGS) entry which is preliminary data.</text>
</comment>
<dbReference type="Proteomes" id="UP000800093">
    <property type="component" value="Unassembled WGS sequence"/>
</dbReference>
<proteinExistence type="predicted"/>
<name>A0A9P4ND96_9PLEO</name>
<organism evidence="2 3">
    <name type="scientific">Lojkania enalia</name>
    <dbReference type="NCBI Taxonomy" id="147567"/>
    <lineage>
        <taxon>Eukaryota</taxon>
        <taxon>Fungi</taxon>
        <taxon>Dikarya</taxon>
        <taxon>Ascomycota</taxon>
        <taxon>Pezizomycotina</taxon>
        <taxon>Dothideomycetes</taxon>
        <taxon>Pleosporomycetidae</taxon>
        <taxon>Pleosporales</taxon>
        <taxon>Pleosporales incertae sedis</taxon>
        <taxon>Lojkania</taxon>
    </lineage>
</organism>
<evidence type="ECO:0000256" key="1">
    <source>
        <dbReference type="SAM" id="MobiDB-lite"/>
    </source>
</evidence>
<evidence type="ECO:0000313" key="2">
    <source>
        <dbReference type="EMBL" id="KAF2271112.1"/>
    </source>
</evidence>
<keyword evidence="3" id="KW-1185">Reference proteome</keyword>
<accession>A0A9P4ND96</accession>
<dbReference type="AlphaFoldDB" id="A0A9P4ND96"/>
<evidence type="ECO:0000313" key="3">
    <source>
        <dbReference type="Proteomes" id="UP000800093"/>
    </source>
</evidence>
<protein>
    <submittedName>
        <fullName evidence="2">Uncharacterized protein</fullName>
    </submittedName>
</protein>